<evidence type="ECO:0000256" key="1">
    <source>
        <dbReference type="ARBA" id="ARBA00016067"/>
    </source>
</evidence>
<dbReference type="GO" id="GO:0051301">
    <property type="term" value="P:cell division"/>
    <property type="evidence" value="ECO:0007669"/>
    <property type="project" value="UniProtKB-KW"/>
</dbReference>
<accession>A0A1A0H8I5</accession>
<sequence>MLSLPSQFEILASHKIVGFPDGNIISWCPQMDLLAVSMNHTSIWMFRLDGERVYSINNRAKILHLQWSHSGKFFVLSGTDHAIKVYDSNNGKLVNLFATCAEQNISLVSWASVNVSKSISPYDDSVPYQDLFRVEILNNMPKLGNEVDPANSPYTSSLVINTTDSDTFIDYLLVANGDQSVSVTFNNLLTVTGILVPNSTFSFLKHAIGEDFYRQSFLVRDSLSQLHLQDLHIDVSEPRNRSHFFDSIRYACQVISIMNHINEQFCAMQNEAKEFIALYDRYLANYKDLLYADVDVMTDFPLGDDIEEKVVLDLGAMLLTGLIPASTKDYWLNQFGERGLMRLSALGNAVYDNIRKVVFTQLILGLEKLIILLSYLEGLSKAADLMRDDDYGINLESVQKAITLAQDFIKKTYGFIWKLNDEHEYFNQYLNWLKVEIIEKLSKEDTDPESFFADHPALEFKSSLIMEYFSDYMFDSVLMQELDLDCSNHEILTKRDRPGQILKSQISDLLTQLKFMLAGMENFFRQKVVFEPAVPLDTPSDGKQSNLEMFGTNKLVTSADINALHVTKFAGTASNMNMIFPGRIVWHRLLDEENVLVLYEVNLASRKLDMIRFNIRPCTMSYDDLSVLKSLVFNSGTTVKVPSFVTINSVENPSNMMALILDESKKDYMLIRI</sequence>
<comment type="caution">
    <text evidence="8">The sequence shown here is derived from an EMBL/GenBank/DDBJ whole genome shotgun (WGS) entry which is preliminary data.</text>
</comment>
<evidence type="ECO:0000256" key="2">
    <source>
        <dbReference type="ARBA" id="ARBA00022618"/>
    </source>
</evidence>
<dbReference type="InterPro" id="IPR036322">
    <property type="entry name" value="WD40_repeat_dom_sf"/>
</dbReference>
<keyword evidence="2" id="KW-0132">Cell division</keyword>
<dbReference type="EMBL" id="LXTC01000004">
    <property type="protein sequence ID" value="OBA20193.1"/>
    <property type="molecule type" value="Genomic_DNA"/>
</dbReference>
<organism evidence="8 9">
    <name type="scientific">Metschnikowia bicuspidata var. bicuspidata NRRL YB-4993</name>
    <dbReference type="NCBI Taxonomy" id="869754"/>
    <lineage>
        <taxon>Eukaryota</taxon>
        <taxon>Fungi</taxon>
        <taxon>Dikarya</taxon>
        <taxon>Ascomycota</taxon>
        <taxon>Saccharomycotina</taxon>
        <taxon>Pichiomycetes</taxon>
        <taxon>Metschnikowiaceae</taxon>
        <taxon>Metschnikowia</taxon>
    </lineage>
</organism>
<dbReference type="InterPro" id="IPR015943">
    <property type="entry name" value="WD40/YVTN_repeat-like_dom_sf"/>
</dbReference>
<dbReference type="InterPro" id="IPR024977">
    <property type="entry name" value="Apc4-like_WD40_dom"/>
</dbReference>
<feature type="domain" description="Anaphase-promoting complex subunit 4-like WD40" evidence="6">
    <location>
        <begin position="26"/>
        <end position="112"/>
    </location>
</feature>
<proteinExistence type="predicted"/>
<dbReference type="InterPro" id="IPR024789">
    <property type="entry name" value="APC4"/>
</dbReference>
<dbReference type="Proteomes" id="UP000092555">
    <property type="component" value="Unassembled WGS sequence"/>
</dbReference>
<dbReference type="RefSeq" id="XP_018710715.1">
    <property type="nucleotide sequence ID" value="XM_018857761.1"/>
</dbReference>
<dbReference type="GO" id="GO:0070979">
    <property type="term" value="P:protein K11-linked ubiquitination"/>
    <property type="evidence" value="ECO:0007669"/>
    <property type="project" value="TreeGrafter"/>
</dbReference>
<reference evidence="8 9" key="1">
    <citation type="submission" date="2016-05" db="EMBL/GenBank/DDBJ databases">
        <title>Comparative genomics of biotechnologically important yeasts.</title>
        <authorList>
            <consortium name="DOE Joint Genome Institute"/>
            <person name="Riley R."/>
            <person name="Haridas S."/>
            <person name="Wolfe K.H."/>
            <person name="Lopes M.R."/>
            <person name="Hittinger C.T."/>
            <person name="Goker M."/>
            <person name="Salamov A."/>
            <person name="Wisecaver J."/>
            <person name="Long T.M."/>
            <person name="Aerts A.L."/>
            <person name="Barry K."/>
            <person name="Choi C."/>
            <person name="Clum A."/>
            <person name="Coughlan A.Y."/>
            <person name="Deshpande S."/>
            <person name="Douglass A.P."/>
            <person name="Hanson S.J."/>
            <person name="Klenk H.-P."/>
            <person name="LaButti K."/>
            <person name="Lapidus A."/>
            <person name="Lindquist E."/>
            <person name="Lipzen A."/>
            <person name="Meier-kolthoff J.P."/>
            <person name="Ohm R.A."/>
            <person name="Otillar R.P."/>
            <person name="Pangilinan J."/>
            <person name="Peng Y."/>
            <person name="Rokas A."/>
            <person name="Rosa C.A."/>
            <person name="Scheuner C."/>
            <person name="Sibirny A.A."/>
            <person name="Slot J.C."/>
            <person name="Stielow J.B."/>
            <person name="Sun H."/>
            <person name="Kurtzman C.P."/>
            <person name="Blackwell M."/>
            <person name="Grigoriev I.V."/>
            <person name="Jeffries T.W."/>
        </authorList>
    </citation>
    <scope>NUCLEOTIDE SEQUENCE [LARGE SCALE GENOMIC DNA]</scope>
    <source>
        <strain evidence="8 9">NRRL YB-4993</strain>
    </source>
</reference>
<dbReference type="OrthoDB" id="2110451at2759"/>
<dbReference type="GO" id="GO:0034399">
    <property type="term" value="C:nuclear periphery"/>
    <property type="evidence" value="ECO:0007669"/>
    <property type="project" value="TreeGrafter"/>
</dbReference>
<dbReference type="SUPFAM" id="SSF50978">
    <property type="entry name" value="WD40 repeat-like"/>
    <property type="match status" value="1"/>
</dbReference>
<gene>
    <name evidence="8" type="ORF">METBIDRAFT_44233</name>
</gene>
<feature type="domain" description="Anaphase-promoting complex subunit 4 long" evidence="7">
    <location>
        <begin position="232"/>
        <end position="443"/>
    </location>
</feature>
<dbReference type="GO" id="GO:0031145">
    <property type="term" value="P:anaphase-promoting complex-dependent catabolic process"/>
    <property type="evidence" value="ECO:0007669"/>
    <property type="project" value="InterPro"/>
</dbReference>
<dbReference type="AlphaFoldDB" id="A0A1A0H8I5"/>
<evidence type="ECO:0000259" key="6">
    <source>
        <dbReference type="Pfam" id="PF12894"/>
    </source>
</evidence>
<dbReference type="Pfam" id="PF12896">
    <property type="entry name" value="ANAPC4"/>
    <property type="match status" value="1"/>
</dbReference>
<dbReference type="GO" id="GO:0005680">
    <property type="term" value="C:anaphase-promoting complex"/>
    <property type="evidence" value="ECO:0007669"/>
    <property type="project" value="InterPro"/>
</dbReference>
<evidence type="ECO:0000313" key="9">
    <source>
        <dbReference type="Proteomes" id="UP000092555"/>
    </source>
</evidence>
<evidence type="ECO:0000256" key="5">
    <source>
        <dbReference type="ARBA" id="ARBA00023306"/>
    </source>
</evidence>
<dbReference type="Gene3D" id="2.130.10.10">
    <property type="entry name" value="YVTN repeat-like/Quinoprotein amine dehydrogenase"/>
    <property type="match status" value="1"/>
</dbReference>
<dbReference type="STRING" id="869754.A0A1A0H8I5"/>
<dbReference type="GeneID" id="30030737"/>
<keyword evidence="9" id="KW-1185">Reference proteome</keyword>
<keyword evidence="5" id="KW-0131">Cell cycle</keyword>
<dbReference type="Pfam" id="PF12894">
    <property type="entry name" value="ANAPC4_WD40"/>
    <property type="match status" value="1"/>
</dbReference>
<keyword evidence="3" id="KW-0498">Mitosis</keyword>
<evidence type="ECO:0000256" key="4">
    <source>
        <dbReference type="ARBA" id="ARBA00022786"/>
    </source>
</evidence>
<dbReference type="InterPro" id="IPR024790">
    <property type="entry name" value="APC4_long_dom"/>
</dbReference>
<name>A0A1A0H8I5_9ASCO</name>
<dbReference type="PANTHER" id="PTHR13260:SF0">
    <property type="entry name" value="ANAPHASE-PROMOTING COMPLEX SUBUNIT 4"/>
    <property type="match status" value="1"/>
</dbReference>
<dbReference type="PANTHER" id="PTHR13260">
    <property type="entry name" value="ANAPHASE PROMOTING COMPLEX SUBUNIT 4 APC4"/>
    <property type="match status" value="1"/>
</dbReference>
<evidence type="ECO:0000313" key="8">
    <source>
        <dbReference type="EMBL" id="OBA20193.1"/>
    </source>
</evidence>
<keyword evidence="4" id="KW-0833">Ubl conjugation pathway</keyword>
<evidence type="ECO:0000256" key="3">
    <source>
        <dbReference type="ARBA" id="ARBA00022776"/>
    </source>
</evidence>
<evidence type="ECO:0000259" key="7">
    <source>
        <dbReference type="Pfam" id="PF12896"/>
    </source>
</evidence>
<protein>
    <recommendedName>
        <fullName evidence="1">Anaphase-promoting complex subunit 4</fullName>
    </recommendedName>
</protein>